<proteinExistence type="predicted"/>
<dbReference type="CDD" id="cd01310">
    <property type="entry name" value="TatD_DNAse"/>
    <property type="match status" value="1"/>
</dbReference>
<dbReference type="NCBIfam" id="TIGR00010">
    <property type="entry name" value="YchF/TatD family DNA exonuclease"/>
    <property type="match status" value="1"/>
</dbReference>
<dbReference type="SUPFAM" id="SSF51556">
    <property type="entry name" value="Metallo-dependent hydrolases"/>
    <property type="match status" value="1"/>
</dbReference>
<dbReference type="PANTHER" id="PTHR46124:SF2">
    <property type="entry name" value="D-AMINOACYL-TRNA DEACYLASE"/>
    <property type="match status" value="1"/>
</dbReference>
<dbReference type="GO" id="GO:0004536">
    <property type="term" value="F:DNA nuclease activity"/>
    <property type="evidence" value="ECO:0007669"/>
    <property type="project" value="InterPro"/>
</dbReference>
<dbReference type="FunFam" id="3.20.20.140:FF:000005">
    <property type="entry name" value="TatD family hydrolase"/>
    <property type="match status" value="1"/>
</dbReference>
<dbReference type="InterPro" id="IPR018228">
    <property type="entry name" value="DNase_TatD-rel_CS"/>
</dbReference>
<sequence length="242" mass="27662">LDKDIWIINVGADYETSKKAVGIAEKYEKGVYASVALHPHNVKPDKSSAFRRVDFLALAKKSKVVAIGECGLDYAFCENDEKVQKLQQRVFIQHLELAKELNKPVIIHSRRLFPEILKILQATSYKLNGVLHCYMGRWSYAKEYLKLGFYISFTGLITYARDYDKVIKNTPLERILIETDAPYLPPHQIFGGRGLTPEARQKIRNTPENVEYVARKIAEIKGLSFEQVAEQTTKNARKLFGI</sequence>
<dbReference type="Gene3D" id="3.20.20.140">
    <property type="entry name" value="Metal-dependent hydrolases"/>
    <property type="match status" value="1"/>
</dbReference>
<evidence type="ECO:0000313" key="4">
    <source>
        <dbReference type="EMBL" id="PJE57501.1"/>
    </source>
</evidence>
<comment type="caution">
    <text evidence="4">The sequence shown here is derived from an EMBL/GenBank/DDBJ whole genome shotgun (WGS) entry which is preliminary data.</text>
</comment>
<accession>A0A2M8KC44</accession>
<dbReference type="PANTHER" id="PTHR46124">
    <property type="entry name" value="D-AMINOACYL-TRNA DEACYLASE"/>
    <property type="match status" value="1"/>
</dbReference>
<keyword evidence="1 3" id="KW-0479">Metal-binding</keyword>
<dbReference type="InterPro" id="IPR032466">
    <property type="entry name" value="Metal_Hydrolase"/>
</dbReference>
<evidence type="ECO:0000256" key="2">
    <source>
        <dbReference type="ARBA" id="ARBA00022801"/>
    </source>
</evidence>
<dbReference type="Proteomes" id="UP000231648">
    <property type="component" value="Unassembled WGS sequence"/>
</dbReference>
<dbReference type="EMBL" id="PFDX01000017">
    <property type="protein sequence ID" value="PJE57501.1"/>
    <property type="molecule type" value="Genomic_DNA"/>
</dbReference>
<dbReference type="PROSITE" id="PS01091">
    <property type="entry name" value="TATD_3"/>
    <property type="match status" value="1"/>
</dbReference>
<keyword evidence="2 4" id="KW-0378">Hydrolase</keyword>
<dbReference type="AlphaFoldDB" id="A0A2M8KC44"/>
<dbReference type="GO" id="GO:0046872">
    <property type="term" value="F:metal ion binding"/>
    <property type="evidence" value="ECO:0007669"/>
    <property type="project" value="UniProtKB-KW"/>
</dbReference>
<evidence type="ECO:0000256" key="3">
    <source>
        <dbReference type="PIRSR" id="PIRSR005902-1"/>
    </source>
</evidence>
<dbReference type="GO" id="GO:0005829">
    <property type="term" value="C:cytosol"/>
    <property type="evidence" value="ECO:0007669"/>
    <property type="project" value="TreeGrafter"/>
</dbReference>
<dbReference type="GO" id="GO:0016788">
    <property type="term" value="F:hydrolase activity, acting on ester bonds"/>
    <property type="evidence" value="ECO:0007669"/>
    <property type="project" value="InterPro"/>
</dbReference>
<dbReference type="Pfam" id="PF01026">
    <property type="entry name" value="TatD_DNase"/>
    <property type="match status" value="1"/>
</dbReference>
<evidence type="ECO:0000313" key="5">
    <source>
        <dbReference type="Proteomes" id="UP000231648"/>
    </source>
</evidence>
<feature type="binding site" evidence="3">
    <location>
        <position position="132"/>
    </location>
    <ligand>
        <name>a divalent metal cation</name>
        <dbReference type="ChEBI" id="CHEBI:60240"/>
        <label>2</label>
    </ligand>
</feature>
<feature type="binding site" evidence="3">
    <location>
        <position position="108"/>
    </location>
    <ligand>
        <name>a divalent metal cation</name>
        <dbReference type="ChEBI" id="CHEBI:60240"/>
        <label>2</label>
    </ligand>
</feature>
<feature type="non-terminal residue" evidence="4">
    <location>
        <position position="1"/>
    </location>
</feature>
<reference evidence="5" key="1">
    <citation type="submission" date="2017-09" db="EMBL/GenBank/DDBJ databases">
        <title>Depth-based differentiation of microbial function through sediment-hosted aquifers and enrichment of novel symbionts in the deep terrestrial subsurface.</title>
        <authorList>
            <person name="Probst A.J."/>
            <person name="Ladd B."/>
            <person name="Jarett J.K."/>
            <person name="Geller-Mcgrath D.E."/>
            <person name="Sieber C.M.K."/>
            <person name="Emerson J.B."/>
            <person name="Anantharaman K."/>
            <person name="Thomas B.C."/>
            <person name="Malmstrom R."/>
            <person name="Stieglmeier M."/>
            <person name="Klingl A."/>
            <person name="Woyke T."/>
            <person name="Ryan C.M."/>
            <person name="Banfield J.F."/>
        </authorList>
    </citation>
    <scope>NUCLEOTIDE SEQUENCE [LARGE SCALE GENOMIC DNA]</scope>
</reference>
<feature type="binding site" evidence="3">
    <location>
        <position position="180"/>
    </location>
    <ligand>
        <name>a divalent metal cation</name>
        <dbReference type="ChEBI" id="CHEBI:60240"/>
        <label>1</label>
    </ligand>
</feature>
<organism evidence="4 5">
    <name type="scientific">Candidatus Portnoybacteria bacterium CG10_big_fil_rev_8_21_14_0_10_38_18</name>
    <dbReference type="NCBI Taxonomy" id="1974813"/>
    <lineage>
        <taxon>Bacteria</taxon>
        <taxon>Candidatus Portnoyibacteriota</taxon>
    </lineage>
</organism>
<gene>
    <name evidence="4" type="ORF">COU82_01630</name>
</gene>
<feature type="binding site" evidence="3">
    <location>
        <position position="69"/>
    </location>
    <ligand>
        <name>a divalent metal cation</name>
        <dbReference type="ChEBI" id="CHEBI:60240"/>
        <label>1</label>
    </ligand>
</feature>
<evidence type="ECO:0000256" key="1">
    <source>
        <dbReference type="ARBA" id="ARBA00022723"/>
    </source>
</evidence>
<dbReference type="InterPro" id="IPR001130">
    <property type="entry name" value="TatD-like"/>
</dbReference>
<name>A0A2M8KC44_9BACT</name>
<dbReference type="InterPro" id="IPR015991">
    <property type="entry name" value="TatD/YcfH-like"/>
</dbReference>
<dbReference type="PIRSF" id="PIRSF005902">
    <property type="entry name" value="DNase_TatD"/>
    <property type="match status" value="1"/>
</dbReference>
<protein>
    <submittedName>
        <fullName evidence="4">Hydrolase TatD</fullName>
    </submittedName>
</protein>